<feature type="active site" description="Schiff-base intermediate with substrate" evidence="12">
    <location>
        <position position="164"/>
    </location>
</feature>
<keyword evidence="8 12" id="KW-0457">Lysine biosynthesis</keyword>
<dbReference type="InterPro" id="IPR013785">
    <property type="entry name" value="Aldolase_TIM"/>
</dbReference>
<dbReference type="HAMAP" id="MF_00418">
    <property type="entry name" value="DapA"/>
    <property type="match status" value="1"/>
</dbReference>
<dbReference type="PROSITE" id="PS00666">
    <property type="entry name" value="DHDPS_2"/>
    <property type="match status" value="1"/>
</dbReference>
<comment type="catalytic activity">
    <reaction evidence="11 12">
        <text>L-aspartate 4-semialdehyde + pyruvate = (2S,4S)-4-hydroxy-2,3,4,5-tetrahydrodipicolinate + H2O + H(+)</text>
        <dbReference type="Rhea" id="RHEA:34171"/>
        <dbReference type="ChEBI" id="CHEBI:15361"/>
        <dbReference type="ChEBI" id="CHEBI:15377"/>
        <dbReference type="ChEBI" id="CHEBI:15378"/>
        <dbReference type="ChEBI" id="CHEBI:67139"/>
        <dbReference type="ChEBI" id="CHEBI:537519"/>
        <dbReference type="EC" id="4.3.3.7"/>
    </reaction>
</comment>
<comment type="function">
    <text evidence="1 12">Catalyzes the condensation of (S)-aspartate-beta-semialdehyde [(S)-ASA] and pyruvate to 4-hydroxy-tetrahydrodipicolinate (HTPA).</text>
</comment>
<keyword evidence="9 12" id="KW-0456">Lyase</keyword>
<dbReference type="SMART" id="SM01130">
    <property type="entry name" value="DHDPS"/>
    <property type="match status" value="1"/>
</dbReference>
<evidence type="ECO:0000256" key="4">
    <source>
        <dbReference type="ARBA" id="ARBA00012086"/>
    </source>
</evidence>
<sequence>MAIFKGAGVAIVTPMKDNYDVNYEQLEENINYQIDNGTDCIIITGTTGESSTLTEKEHLEAIKAAVEFTKHRIPVVAGTGSNCTRTAVELSKEADSYGVDGVLVVTPYYNKATQAGLISHYSQIAGEIKAPVIMYNVPSRTGCNLMPETVAHLVKNVDNIVGIKDATGNLSQAAHMMNLCDGNLELYSGNDDQVLPLLSIGGLGVISVLSNIAPKQTHDLVMEYLEGDRKKAMKIQLDAIPLINALFCEVNPIPVKAAMNMLGMGAGPLRAPLSEMIDANKEKLLAEMKKFGLC</sequence>
<comment type="subcellular location">
    <subcellularLocation>
        <location evidence="12">Cytoplasm</location>
    </subcellularLocation>
</comment>
<evidence type="ECO:0000256" key="13">
    <source>
        <dbReference type="PIRNR" id="PIRNR001365"/>
    </source>
</evidence>
<dbReference type="PRINTS" id="PR00146">
    <property type="entry name" value="DHPICSNTHASE"/>
</dbReference>
<evidence type="ECO:0000256" key="2">
    <source>
        <dbReference type="ARBA" id="ARBA00005120"/>
    </source>
</evidence>
<evidence type="ECO:0000256" key="3">
    <source>
        <dbReference type="ARBA" id="ARBA00007592"/>
    </source>
</evidence>
<dbReference type="GO" id="GO:0008840">
    <property type="term" value="F:4-hydroxy-tetrahydrodipicolinate synthase activity"/>
    <property type="evidence" value="ECO:0007669"/>
    <property type="project" value="UniProtKB-EC"/>
</dbReference>
<dbReference type="EMBL" id="JAOQJQ010000003">
    <property type="protein sequence ID" value="MCU6762503.1"/>
    <property type="molecule type" value="Genomic_DNA"/>
</dbReference>
<evidence type="ECO:0000256" key="9">
    <source>
        <dbReference type="ARBA" id="ARBA00023239"/>
    </source>
</evidence>
<comment type="similarity">
    <text evidence="3 12 13">Belongs to the DapA family.</text>
</comment>
<organism evidence="14 15">
    <name type="scientific">Brotonthovivens ammoniilytica</name>
    <dbReference type="NCBI Taxonomy" id="2981725"/>
    <lineage>
        <taxon>Bacteria</taxon>
        <taxon>Bacillati</taxon>
        <taxon>Bacillota</taxon>
        <taxon>Clostridia</taxon>
        <taxon>Lachnospirales</taxon>
        <taxon>Lachnospiraceae</taxon>
        <taxon>Brotonthovivens</taxon>
    </lineage>
</organism>
<dbReference type="PANTHER" id="PTHR12128:SF66">
    <property type="entry name" value="4-HYDROXY-2-OXOGLUTARATE ALDOLASE, MITOCHONDRIAL"/>
    <property type="match status" value="1"/>
</dbReference>
<feature type="binding site" evidence="12">
    <location>
        <position position="47"/>
    </location>
    <ligand>
        <name>pyruvate</name>
        <dbReference type="ChEBI" id="CHEBI:15361"/>
    </ligand>
</feature>
<feature type="binding site" evidence="12">
    <location>
        <position position="206"/>
    </location>
    <ligand>
        <name>pyruvate</name>
        <dbReference type="ChEBI" id="CHEBI:15361"/>
    </ligand>
</feature>
<dbReference type="Pfam" id="PF00701">
    <property type="entry name" value="DHDPS"/>
    <property type="match status" value="1"/>
</dbReference>
<keyword evidence="7 12" id="KW-0220">Diaminopimelate biosynthesis</keyword>
<evidence type="ECO:0000256" key="5">
    <source>
        <dbReference type="ARBA" id="ARBA00022490"/>
    </source>
</evidence>
<name>A0ABT2TJV0_9FIRM</name>
<dbReference type="RefSeq" id="WP_158425206.1">
    <property type="nucleotide sequence ID" value="NZ_JAOQJQ010000003.1"/>
</dbReference>
<dbReference type="PANTHER" id="PTHR12128">
    <property type="entry name" value="DIHYDRODIPICOLINATE SYNTHASE"/>
    <property type="match status" value="1"/>
</dbReference>
<evidence type="ECO:0000256" key="7">
    <source>
        <dbReference type="ARBA" id="ARBA00022915"/>
    </source>
</evidence>
<dbReference type="PIRSF" id="PIRSF001365">
    <property type="entry name" value="DHDPS"/>
    <property type="match status" value="1"/>
</dbReference>
<dbReference type="NCBIfam" id="TIGR00674">
    <property type="entry name" value="dapA"/>
    <property type="match status" value="1"/>
</dbReference>
<accession>A0ABT2TJV0</accession>
<feature type="site" description="Part of a proton relay during catalysis" evidence="12">
    <location>
        <position position="46"/>
    </location>
</feature>
<comment type="caution">
    <text evidence="12">Was originally thought to be a dihydrodipicolinate synthase (DHDPS), catalyzing the condensation of (S)-aspartate-beta-semialdehyde [(S)-ASA] and pyruvate to dihydrodipicolinate (DHDP). However, it was shown in E.coli that the product of the enzymatic reaction is not dihydrodipicolinate but in fact (4S)-4-hydroxy-2,3,4,5-tetrahydro-(2S)-dipicolinic acid (HTPA), and that the consecutive dehydration reaction leading to DHDP is not spontaneous but catalyzed by DapB.</text>
</comment>
<feature type="active site" description="Proton donor/acceptor" evidence="12">
    <location>
        <position position="135"/>
    </location>
</feature>
<feature type="site" description="Part of a proton relay during catalysis" evidence="12">
    <location>
        <position position="109"/>
    </location>
</feature>
<evidence type="ECO:0000313" key="14">
    <source>
        <dbReference type="EMBL" id="MCU6762503.1"/>
    </source>
</evidence>
<dbReference type="SUPFAM" id="SSF51569">
    <property type="entry name" value="Aldolase"/>
    <property type="match status" value="1"/>
</dbReference>
<evidence type="ECO:0000256" key="8">
    <source>
        <dbReference type="ARBA" id="ARBA00023154"/>
    </source>
</evidence>
<reference evidence="14 15" key="1">
    <citation type="journal article" date="2021" name="ISME Commun">
        <title>Automated analysis of genomic sequences facilitates high-throughput and comprehensive description of bacteria.</title>
        <authorList>
            <person name="Hitch T.C.A."/>
        </authorList>
    </citation>
    <scope>NUCLEOTIDE SEQUENCE [LARGE SCALE GENOMIC DNA]</scope>
    <source>
        <strain evidence="14 15">Sanger_109</strain>
    </source>
</reference>
<dbReference type="InterPro" id="IPR002220">
    <property type="entry name" value="DapA-like"/>
</dbReference>
<evidence type="ECO:0000256" key="6">
    <source>
        <dbReference type="ARBA" id="ARBA00022605"/>
    </source>
</evidence>
<comment type="subunit">
    <text evidence="12">Homotetramer; dimer of dimers.</text>
</comment>
<keyword evidence="5 12" id="KW-0963">Cytoplasm</keyword>
<dbReference type="Gene3D" id="3.20.20.70">
    <property type="entry name" value="Aldolase class I"/>
    <property type="match status" value="1"/>
</dbReference>
<evidence type="ECO:0000313" key="15">
    <source>
        <dbReference type="Proteomes" id="UP001652442"/>
    </source>
</evidence>
<keyword evidence="6 12" id="KW-0028">Amino-acid biosynthesis</keyword>
<gene>
    <name evidence="12 14" type="primary">dapA</name>
    <name evidence="14" type="ORF">OCV88_09175</name>
</gene>
<evidence type="ECO:0000256" key="10">
    <source>
        <dbReference type="ARBA" id="ARBA00023270"/>
    </source>
</evidence>
<keyword evidence="10 12" id="KW-0704">Schiff base</keyword>
<protein>
    <recommendedName>
        <fullName evidence="4 12">4-hydroxy-tetrahydrodipicolinate synthase</fullName>
        <shortName evidence="12">HTPA synthase</shortName>
        <ecNumber evidence="4 12">4.3.3.7</ecNumber>
    </recommendedName>
</protein>
<dbReference type="EC" id="4.3.3.7" evidence="4 12"/>
<evidence type="ECO:0000256" key="11">
    <source>
        <dbReference type="ARBA" id="ARBA00047836"/>
    </source>
</evidence>
<dbReference type="Proteomes" id="UP001652442">
    <property type="component" value="Unassembled WGS sequence"/>
</dbReference>
<proteinExistence type="inferred from homology"/>
<comment type="caution">
    <text evidence="14">The sequence shown here is derived from an EMBL/GenBank/DDBJ whole genome shotgun (WGS) entry which is preliminary data.</text>
</comment>
<dbReference type="InterPro" id="IPR020625">
    <property type="entry name" value="Schiff_base-form_aldolases_AS"/>
</dbReference>
<dbReference type="InterPro" id="IPR005263">
    <property type="entry name" value="DapA"/>
</dbReference>
<comment type="pathway">
    <text evidence="2 12">Amino-acid biosynthesis; L-lysine biosynthesis via DAP pathway; (S)-tetrahydrodipicolinate from L-aspartate: step 3/4.</text>
</comment>
<dbReference type="CDD" id="cd00950">
    <property type="entry name" value="DHDPS"/>
    <property type="match status" value="1"/>
</dbReference>
<evidence type="ECO:0000256" key="1">
    <source>
        <dbReference type="ARBA" id="ARBA00003294"/>
    </source>
</evidence>
<keyword evidence="15" id="KW-1185">Reference proteome</keyword>
<evidence type="ECO:0000256" key="12">
    <source>
        <dbReference type="HAMAP-Rule" id="MF_00418"/>
    </source>
</evidence>